<dbReference type="EMBL" id="CM042888">
    <property type="protein sequence ID" value="KAI4324633.1"/>
    <property type="molecule type" value="Genomic_DNA"/>
</dbReference>
<comment type="caution">
    <text evidence="1">The sequence shown here is derived from an EMBL/GenBank/DDBJ whole genome shotgun (WGS) entry which is preliminary data.</text>
</comment>
<evidence type="ECO:0000313" key="1">
    <source>
        <dbReference type="EMBL" id="KAI4324633.1"/>
    </source>
</evidence>
<protein>
    <submittedName>
        <fullName evidence="1">Uncharacterized protein</fullName>
    </submittedName>
</protein>
<dbReference type="Proteomes" id="UP001057402">
    <property type="component" value="Chromosome 9"/>
</dbReference>
<sequence length="355" mass="39684">MFTSNNGDDFDDGPFIGRQDPFPPYQDQGDAHHSPHHYQLSLFNLPTPYHSPCFAEAQFDYVTGRLDPQSDHDLDLIPFHHQQKELGKGEAGMDFEIDGEGNEKEEVVEAGKWAAVASRRSSKKDRHSKITTARGTRVRRMRLSVQVAREFFDLQDVLGFDKASKTVKWLISQSKSAIKDIIRKVKGNDGIAASYASESEIGFGCNSNGDDGAPFEESLAGCKRSKKERKARRRHICQRSSSATRESRMKARERARERTLEKWKRSLEGSGLSNPRKPCSSSAMGGEESSCIQDQMATTGSNLEIFTQYMEIEGMVGWTSIDVSSSDLVHGKWIPNGASSSNPICKKWESLNLIN</sequence>
<reference evidence="2" key="1">
    <citation type="journal article" date="2023" name="Front. Plant Sci.">
        <title>Chromosomal-level genome assembly of Melastoma candidum provides insights into trichome evolution.</title>
        <authorList>
            <person name="Zhong Y."/>
            <person name="Wu W."/>
            <person name="Sun C."/>
            <person name="Zou P."/>
            <person name="Liu Y."/>
            <person name="Dai S."/>
            <person name="Zhou R."/>
        </authorList>
    </citation>
    <scope>NUCLEOTIDE SEQUENCE [LARGE SCALE GENOMIC DNA]</scope>
</reference>
<accession>A0ACB9MLW6</accession>
<organism evidence="1 2">
    <name type="scientific">Melastoma candidum</name>
    <dbReference type="NCBI Taxonomy" id="119954"/>
    <lineage>
        <taxon>Eukaryota</taxon>
        <taxon>Viridiplantae</taxon>
        <taxon>Streptophyta</taxon>
        <taxon>Embryophyta</taxon>
        <taxon>Tracheophyta</taxon>
        <taxon>Spermatophyta</taxon>
        <taxon>Magnoliopsida</taxon>
        <taxon>eudicotyledons</taxon>
        <taxon>Gunneridae</taxon>
        <taxon>Pentapetalae</taxon>
        <taxon>rosids</taxon>
        <taxon>malvids</taxon>
        <taxon>Myrtales</taxon>
        <taxon>Melastomataceae</taxon>
        <taxon>Melastomatoideae</taxon>
        <taxon>Melastomateae</taxon>
        <taxon>Melastoma</taxon>
    </lineage>
</organism>
<keyword evidence="2" id="KW-1185">Reference proteome</keyword>
<name>A0ACB9MLW6_9MYRT</name>
<gene>
    <name evidence="1" type="ORF">MLD38_030103</name>
</gene>
<evidence type="ECO:0000313" key="2">
    <source>
        <dbReference type="Proteomes" id="UP001057402"/>
    </source>
</evidence>
<proteinExistence type="predicted"/>